<organism evidence="1 2">
    <name type="scientific">Polypedilum vanderplanki</name>
    <name type="common">Sleeping chironomid midge</name>
    <dbReference type="NCBI Taxonomy" id="319348"/>
    <lineage>
        <taxon>Eukaryota</taxon>
        <taxon>Metazoa</taxon>
        <taxon>Ecdysozoa</taxon>
        <taxon>Arthropoda</taxon>
        <taxon>Hexapoda</taxon>
        <taxon>Insecta</taxon>
        <taxon>Pterygota</taxon>
        <taxon>Neoptera</taxon>
        <taxon>Endopterygota</taxon>
        <taxon>Diptera</taxon>
        <taxon>Nematocera</taxon>
        <taxon>Chironomoidea</taxon>
        <taxon>Chironomidae</taxon>
        <taxon>Chironominae</taxon>
        <taxon>Polypedilum</taxon>
        <taxon>Polypedilum</taxon>
    </lineage>
</organism>
<keyword evidence="2" id="KW-1185">Reference proteome</keyword>
<dbReference type="Proteomes" id="UP001107558">
    <property type="component" value="Chromosome 1"/>
</dbReference>
<reference evidence="1" key="1">
    <citation type="submission" date="2021-03" db="EMBL/GenBank/DDBJ databases">
        <title>Chromosome level genome of the anhydrobiotic midge Polypedilum vanderplanki.</title>
        <authorList>
            <person name="Yoshida Y."/>
            <person name="Kikawada T."/>
            <person name="Gusev O."/>
        </authorList>
    </citation>
    <scope>NUCLEOTIDE SEQUENCE</scope>
    <source>
        <strain evidence="1">NIAS01</strain>
        <tissue evidence="1">Whole body or cell culture</tissue>
    </source>
</reference>
<dbReference type="EMBL" id="JADBJN010000001">
    <property type="protein sequence ID" value="KAG5681258.1"/>
    <property type="molecule type" value="Genomic_DNA"/>
</dbReference>
<protein>
    <submittedName>
        <fullName evidence="1">Uncharacterized protein</fullName>
    </submittedName>
</protein>
<proteinExistence type="predicted"/>
<gene>
    <name evidence="1" type="ORF">PVAND_010709</name>
</gene>
<name>A0A9J6CGE6_POLVA</name>
<evidence type="ECO:0000313" key="1">
    <source>
        <dbReference type="EMBL" id="KAG5681258.1"/>
    </source>
</evidence>
<dbReference type="AlphaFoldDB" id="A0A9J6CGE6"/>
<evidence type="ECO:0000313" key="2">
    <source>
        <dbReference type="Proteomes" id="UP001107558"/>
    </source>
</evidence>
<comment type="caution">
    <text evidence="1">The sequence shown here is derived from an EMBL/GenBank/DDBJ whole genome shotgun (WGS) entry which is preliminary data.</text>
</comment>
<sequence>MQLKFFKFIIISVTLCFTFTNGNKILLVSSNKSDKSLSIPAKIHVFLLKLLGHYELFEDCIKCHSNSYEEDPYFRQLSKTGNSTAYSGPFKTEISQRIE</sequence>
<accession>A0A9J6CGE6</accession>